<reference evidence="4" key="1">
    <citation type="journal article" date="2019" name="Nat. Commun.">
        <title>The genome of broomcorn millet.</title>
        <authorList>
            <person name="Zou C."/>
            <person name="Miki D."/>
            <person name="Li D."/>
            <person name="Tang Q."/>
            <person name="Xiao L."/>
            <person name="Rajput S."/>
            <person name="Deng P."/>
            <person name="Jia W."/>
            <person name="Huang R."/>
            <person name="Zhang M."/>
            <person name="Sun Y."/>
            <person name="Hu J."/>
            <person name="Fu X."/>
            <person name="Schnable P.S."/>
            <person name="Li F."/>
            <person name="Zhang H."/>
            <person name="Feng B."/>
            <person name="Zhu X."/>
            <person name="Liu R."/>
            <person name="Schnable J.C."/>
            <person name="Zhu J.-K."/>
            <person name="Zhang H."/>
        </authorList>
    </citation>
    <scope>NUCLEOTIDE SEQUENCE [LARGE SCALE GENOMIC DNA]</scope>
</reference>
<dbReference type="CDD" id="cd03784">
    <property type="entry name" value="GT1_Gtf-like"/>
    <property type="match status" value="1"/>
</dbReference>
<evidence type="ECO:0000256" key="1">
    <source>
        <dbReference type="ARBA" id="ARBA00009995"/>
    </source>
</evidence>
<evidence type="ECO:0000256" key="2">
    <source>
        <dbReference type="ARBA" id="ARBA00022679"/>
    </source>
</evidence>
<name>A0A3L6SMK7_PANMI</name>
<sequence>MAVAATNVPGPVSLDSLMLVVVVLNCVAGELGLPRGMLWIQSCALLSVYYHHVHALAAFPEAGAPGSVTLPGLPELEADYLHPLLMYASGQDLWRQMLVADLGRARETMSWVFVNTFDELERSTIEGLREHLPVIPVGPLLEPDDADGESSPAADDDGCTAWLDARTPRSVVFVAFGSLVNNDFAEVAEIAAGLASTGRPFLWVVRDDTHALLSADALAAACRDRDRGKVVPWCAQGGVLAHPAGGCFVTHCGWNSTAEVLAAGVPVVVSPRWSDQRINARFLVDVHRVGVRAPTPLTRDALRERVEEAMGGPEAAAMARRAAGWKEKARGAVRDGGSSDRGVQAFVDQIRHAGARH</sequence>
<dbReference type="PANTHER" id="PTHR11926">
    <property type="entry name" value="GLUCOSYL/GLUCURONOSYL TRANSFERASES"/>
    <property type="match status" value="1"/>
</dbReference>
<accession>A0A3L6SMK7</accession>
<dbReference type="GO" id="GO:0080044">
    <property type="term" value="F:quercetin 7-O-glucosyltransferase activity"/>
    <property type="evidence" value="ECO:0007669"/>
    <property type="project" value="TreeGrafter"/>
</dbReference>
<dbReference type="InterPro" id="IPR002213">
    <property type="entry name" value="UDP_glucos_trans"/>
</dbReference>
<evidence type="ECO:0000313" key="4">
    <source>
        <dbReference type="Proteomes" id="UP000275267"/>
    </source>
</evidence>
<keyword evidence="4" id="KW-1185">Reference proteome</keyword>
<dbReference type="FunFam" id="3.40.50.2000:FF:000171">
    <property type="entry name" value="Glycosyltransferase"/>
    <property type="match status" value="1"/>
</dbReference>
<proteinExistence type="inferred from homology"/>
<keyword evidence="2" id="KW-0808">Transferase</keyword>
<dbReference type="Proteomes" id="UP000275267">
    <property type="component" value="Unassembled WGS sequence"/>
</dbReference>
<dbReference type="Gene3D" id="3.40.50.2000">
    <property type="entry name" value="Glycogen Phosphorylase B"/>
    <property type="match status" value="2"/>
</dbReference>
<organism evidence="3 4">
    <name type="scientific">Panicum miliaceum</name>
    <name type="common">Proso millet</name>
    <name type="synonym">Broomcorn millet</name>
    <dbReference type="NCBI Taxonomy" id="4540"/>
    <lineage>
        <taxon>Eukaryota</taxon>
        <taxon>Viridiplantae</taxon>
        <taxon>Streptophyta</taxon>
        <taxon>Embryophyta</taxon>
        <taxon>Tracheophyta</taxon>
        <taxon>Spermatophyta</taxon>
        <taxon>Magnoliopsida</taxon>
        <taxon>Liliopsida</taxon>
        <taxon>Poales</taxon>
        <taxon>Poaceae</taxon>
        <taxon>PACMAD clade</taxon>
        <taxon>Panicoideae</taxon>
        <taxon>Panicodae</taxon>
        <taxon>Paniceae</taxon>
        <taxon>Panicinae</taxon>
        <taxon>Panicum</taxon>
        <taxon>Panicum sect. Panicum</taxon>
    </lineage>
</organism>
<dbReference type="PANTHER" id="PTHR11926:SF1193">
    <property type="entry name" value="GLYCOSYLTRANSFERASE"/>
    <property type="match status" value="1"/>
</dbReference>
<comment type="caution">
    <text evidence="3">The sequence shown here is derived from an EMBL/GenBank/DDBJ whole genome shotgun (WGS) entry which is preliminary data.</text>
</comment>
<dbReference type="SUPFAM" id="SSF53756">
    <property type="entry name" value="UDP-Glycosyltransferase/glycogen phosphorylase"/>
    <property type="match status" value="1"/>
</dbReference>
<dbReference type="Pfam" id="PF00201">
    <property type="entry name" value="UDPGT"/>
    <property type="match status" value="1"/>
</dbReference>
<comment type="similarity">
    <text evidence="1">Belongs to the UDP-glycosyltransferase family.</text>
</comment>
<dbReference type="STRING" id="4540.A0A3L6SMK7"/>
<evidence type="ECO:0000313" key="3">
    <source>
        <dbReference type="EMBL" id="RLN23861.1"/>
    </source>
</evidence>
<dbReference type="OrthoDB" id="5835829at2759"/>
<dbReference type="GO" id="GO:0080043">
    <property type="term" value="F:quercetin 3-O-glucosyltransferase activity"/>
    <property type="evidence" value="ECO:0007669"/>
    <property type="project" value="TreeGrafter"/>
</dbReference>
<gene>
    <name evidence="3" type="ORF">C2845_PM07G19190</name>
</gene>
<dbReference type="EMBL" id="PQIB02000004">
    <property type="protein sequence ID" value="RLN23861.1"/>
    <property type="molecule type" value="Genomic_DNA"/>
</dbReference>
<protein>
    <submittedName>
        <fullName evidence="3">Cinnamate beta-D-glucosyltransferase-like</fullName>
    </submittedName>
</protein>
<dbReference type="AlphaFoldDB" id="A0A3L6SMK7"/>